<feature type="transmembrane region" description="Helical" evidence="1">
    <location>
        <begin position="107"/>
        <end position="124"/>
    </location>
</feature>
<evidence type="ECO:0000256" key="1">
    <source>
        <dbReference type="SAM" id="Phobius"/>
    </source>
</evidence>
<organism evidence="2 3">
    <name type="scientific">Plasmodium gallinaceum</name>
    <dbReference type="NCBI Taxonomy" id="5849"/>
    <lineage>
        <taxon>Eukaryota</taxon>
        <taxon>Sar</taxon>
        <taxon>Alveolata</taxon>
        <taxon>Apicomplexa</taxon>
        <taxon>Aconoidasida</taxon>
        <taxon>Haemosporida</taxon>
        <taxon>Plasmodiidae</taxon>
        <taxon>Plasmodium</taxon>
        <taxon>Plasmodium (Haemamoeba)</taxon>
    </lineage>
</organism>
<gene>
    <name evidence="2" type="ORF">PGAL8A_00052900</name>
</gene>
<sequence length="271" mass="32238">EEALVIFFSNLFGTFIYISVIKMINRNNVDFHLSNIIVEYIQKKKIHKNRSFLTAFVYPKIPYFLKKIIMKILIFSCPYSHIGNKYIDRVFMNNVELYSSIIMDFYLNEFICSFLSYVLLYIYLFTKDNLSYPIQINLIFTQLIFLFSNDSSHLIGGPFMSLSWIINDCIQKKFKFLFLFFLIVFHYFGYKLAILILKKPHLSLLDATNYYQNIDQDILQDNLTEYGKVDISLIINEHIKDSNVVDSYLGRFFQKVLNLYLFKISNKKKNI</sequence>
<keyword evidence="1" id="KW-0472">Membrane</keyword>
<keyword evidence="3" id="KW-1185">Reference proteome</keyword>
<dbReference type="Proteomes" id="UP000220797">
    <property type="component" value="Unassembled WGS sequence"/>
</dbReference>
<dbReference type="RefSeq" id="XP_028530891.1">
    <property type="nucleotide sequence ID" value="XM_028674550.1"/>
</dbReference>
<dbReference type="VEuPathDB" id="PlasmoDB:PGAL8A_00052900"/>
<name>A0A1J1GZP6_PLAGA</name>
<dbReference type="EMBL" id="CVMV01000132">
    <property type="protein sequence ID" value="CRG98094.1"/>
    <property type="molecule type" value="Genomic_DNA"/>
</dbReference>
<feature type="transmembrane region" description="Helical" evidence="1">
    <location>
        <begin position="176"/>
        <end position="197"/>
    </location>
</feature>
<protein>
    <submittedName>
        <fullName evidence="2">Uncharacterized protein</fullName>
    </submittedName>
</protein>
<accession>A0A1J1GZP6</accession>
<dbReference type="GeneID" id="39729054"/>
<reference evidence="2" key="1">
    <citation type="submission" date="2015-04" db="EMBL/GenBank/DDBJ databases">
        <authorList>
            <consortium name="Pathogen Informatics"/>
        </authorList>
    </citation>
    <scope>NUCLEOTIDE SEQUENCE [LARGE SCALE GENOMIC DNA]</scope>
    <source>
        <strain evidence="2">8A</strain>
    </source>
</reference>
<dbReference type="OMA" id="HYLGYKL"/>
<dbReference type="AlphaFoldDB" id="A0A1J1GZP6"/>
<comment type="caution">
    <text evidence="2">The sequence shown here is derived from an EMBL/GenBank/DDBJ whole genome shotgun (WGS) entry which is preliminary data.</text>
</comment>
<feature type="transmembrane region" description="Helical" evidence="1">
    <location>
        <begin position="6"/>
        <end position="24"/>
    </location>
</feature>
<evidence type="ECO:0000313" key="2">
    <source>
        <dbReference type="EMBL" id="CRG98094.1"/>
    </source>
</evidence>
<feature type="transmembrane region" description="Helical" evidence="1">
    <location>
        <begin position="136"/>
        <end position="156"/>
    </location>
</feature>
<proteinExistence type="predicted"/>
<dbReference type="OrthoDB" id="384318at2759"/>
<feature type="non-terminal residue" evidence="2">
    <location>
        <position position="1"/>
    </location>
</feature>
<keyword evidence="1" id="KW-0812">Transmembrane</keyword>
<evidence type="ECO:0000313" key="3">
    <source>
        <dbReference type="Proteomes" id="UP000220797"/>
    </source>
</evidence>
<keyword evidence="1" id="KW-1133">Transmembrane helix</keyword>